<protein>
    <recommendedName>
        <fullName evidence="4">Enoyl-CoA hydratase</fullName>
    </recommendedName>
</protein>
<dbReference type="InterPro" id="IPR029045">
    <property type="entry name" value="ClpP/crotonase-like_dom_sf"/>
</dbReference>
<sequence length="276" mass="30948">MVADNSQERVVVVEYKESLEIIKLSRPASKNAFNDKMYEQCIQALEQAASNPDVLAVVFTGEGDFFSSGADVKQRNDKHLFQMESTVVGRFMKLLVGFPKLVVAAVNGPAVGIGVTLLLHADIVYCTRKAWFWTPFSFLGLAPEYASSVVLPDIVGIYKANEMLLLGKRVSAEEALQFRLVAQIFDSRSNEEFLETICKSVLESISQIAVPEKGIPLFKQLIKSPRRAWVEDAMKREFAAIRERAFRGEPQQAFQRRGNASAQKRERSTLVQKARL</sequence>
<organism evidence="2 3">
    <name type="scientific">Galdieria yellowstonensis</name>
    <dbReference type="NCBI Taxonomy" id="3028027"/>
    <lineage>
        <taxon>Eukaryota</taxon>
        <taxon>Rhodophyta</taxon>
        <taxon>Bangiophyceae</taxon>
        <taxon>Galdieriales</taxon>
        <taxon>Galdieriaceae</taxon>
        <taxon>Galdieria</taxon>
    </lineage>
</organism>
<feature type="compositionally biased region" description="Polar residues" evidence="1">
    <location>
        <begin position="252"/>
        <end position="262"/>
    </location>
</feature>
<name>A0AAV9I2P2_9RHOD</name>
<dbReference type="Gene3D" id="3.90.226.10">
    <property type="entry name" value="2-enoyl-CoA Hydratase, Chain A, domain 1"/>
    <property type="match status" value="1"/>
</dbReference>
<evidence type="ECO:0000313" key="2">
    <source>
        <dbReference type="EMBL" id="KAK4522573.1"/>
    </source>
</evidence>
<dbReference type="Proteomes" id="UP001300502">
    <property type="component" value="Unassembled WGS sequence"/>
</dbReference>
<dbReference type="SUPFAM" id="SSF52096">
    <property type="entry name" value="ClpP/crotonase"/>
    <property type="match status" value="1"/>
</dbReference>
<comment type="caution">
    <text evidence="2">The sequence shown here is derived from an EMBL/GenBank/DDBJ whole genome shotgun (WGS) entry which is preliminary data.</text>
</comment>
<dbReference type="PANTHER" id="PTHR43684:SF12">
    <property type="entry name" value="ENOYL-COA ISOMERASE"/>
    <property type="match status" value="1"/>
</dbReference>
<keyword evidence="3" id="KW-1185">Reference proteome</keyword>
<dbReference type="AlphaFoldDB" id="A0AAV9I2P2"/>
<feature type="region of interest" description="Disordered" evidence="1">
    <location>
        <begin position="252"/>
        <end position="276"/>
    </location>
</feature>
<evidence type="ECO:0008006" key="4">
    <source>
        <dbReference type="Google" id="ProtNLM"/>
    </source>
</evidence>
<evidence type="ECO:0000256" key="1">
    <source>
        <dbReference type="SAM" id="MobiDB-lite"/>
    </source>
</evidence>
<accession>A0AAV9I2P2</accession>
<reference evidence="2 3" key="1">
    <citation type="submission" date="2022-07" db="EMBL/GenBank/DDBJ databases">
        <title>Genome-wide signatures of adaptation to extreme environments.</title>
        <authorList>
            <person name="Cho C.H."/>
            <person name="Yoon H.S."/>
        </authorList>
    </citation>
    <scope>NUCLEOTIDE SEQUENCE [LARGE SCALE GENOMIC DNA]</scope>
    <source>
        <strain evidence="2 3">108.79 E11</strain>
    </source>
</reference>
<dbReference type="CDD" id="cd06558">
    <property type="entry name" value="crotonase-like"/>
    <property type="match status" value="1"/>
</dbReference>
<dbReference type="InterPro" id="IPR001753">
    <property type="entry name" value="Enoyl-CoA_hydra/iso"/>
</dbReference>
<proteinExistence type="predicted"/>
<gene>
    <name evidence="2" type="ORF">GAYE_PCTG10G0463</name>
</gene>
<dbReference type="EMBL" id="JANCYU010000006">
    <property type="protein sequence ID" value="KAK4522573.1"/>
    <property type="molecule type" value="Genomic_DNA"/>
</dbReference>
<dbReference type="Pfam" id="PF00378">
    <property type="entry name" value="ECH_1"/>
    <property type="match status" value="1"/>
</dbReference>
<dbReference type="InterPro" id="IPR051053">
    <property type="entry name" value="ECH/Chromodomain_protein"/>
</dbReference>
<dbReference type="PANTHER" id="PTHR43684">
    <property type="match status" value="1"/>
</dbReference>
<evidence type="ECO:0000313" key="3">
    <source>
        <dbReference type="Proteomes" id="UP001300502"/>
    </source>
</evidence>